<accession>X1VIN0</accession>
<protein>
    <submittedName>
        <fullName evidence="1">Uncharacterized protein</fullName>
    </submittedName>
</protein>
<organism evidence="1">
    <name type="scientific">marine sediment metagenome</name>
    <dbReference type="NCBI Taxonomy" id="412755"/>
    <lineage>
        <taxon>unclassified sequences</taxon>
        <taxon>metagenomes</taxon>
        <taxon>ecological metagenomes</taxon>
    </lineage>
</organism>
<evidence type="ECO:0000313" key="1">
    <source>
        <dbReference type="EMBL" id="GAJ14991.1"/>
    </source>
</evidence>
<dbReference type="AlphaFoldDB" id="X1VIN0"/>
<dbReference type="PIRSF" id="PIRSF001220">
    <property type="entry name" value="L-ASNase_gatD"/>
    <property type="match status" value="1"/>
</dbReference>
<comment type="caution">
    <text evidence="1">The sequence shown here is derived from an EMBL/GenBank/DDBJ whole genome shotgun (WGS) entry which is preliminary data.</text>
</comment>
<gene>
    <name evidence="1" type="ORF">S12H4_44388</name>
</gene>
<reference evidence="1" key="1">
    <citation type="journal article" date="2014" name="Front. Microbiol.">
        <title>High frequency of phylogenetically diverse reductive dehalogenase-homologous genes in deep subseafloor sedimentary metagenomes.</title>
        <authorList>
            <person name="Kawai M."/>
            <person name="Futagami T."/>
            <person name="Toyoda A."/>
            <person name="Takaki Y."/>
            <person name="Nishi S."/>
            <person name="Hori S."/>
            <person name="Arai W."/>
            <person name="Tsubouchi T."/>
            <person name="Morono Y."/>
            <person name="Uchiyama I."/>
            <person name="Ito T."/>
            <person name="Fujiyama A."/>
            <person name="Inagaki F."/>
            <person name="Takami H."/>
        </authorList>
    </citation>
    <scope>NUCLEOTIDE SEQUENCE</scope>
    <source>
        <strain evidence="1">Expedition CK06-06</strain>
    </source>
</reference>
<sequence length="40" mass="4420">MQRKKRVLVIFTGGTIVSGFRGKGKVTGPMVLRNPYSLNI</sequence>
<dbReference type="EMBL" id="BARW01027347">
    <property type="protein sequence ID" value="GAJ14991.1"/>
    <property type="molecule type" value="Genomic_DNA"/>
</dbReference>
<name>X1VIN0_9ZZZZ</name>
<dbReference type="InterPro" id="IPR006034">
    <property type="entry name" value="Asparaginase/glutaminase-like"/>
</dbReference>
<proteinExistence type="predicted"/>
<dbReference type="PIRSF" id="PIRSF500176">
    <property type="entry name" value="L_ASNase"/>
    <property type="match status" value="1"/>
</dbReference>